<dbReference type="EMBL" id="MU394300">
    <property type="protein sequence ID" value="KAI6088612.1"/>
    <property type="molecule type" value="Genomic_DNA"/>
</dbReference>
<reference evidence="1 2" key="1">
    <citation type="journal article" date="2022" name="New Phytol.">
        <title>Ecological generalism drives hyperdiversity of secondary metabolite gene clusters in xylarialean endophytes.</title>
        <authorList>
            <person name="Franco M.E.E."/>
            <person name="Wisecaver J.H."/>
            <person name="Arnold A.E."/>
            <person name="Ju Y.M."/>
            <person name="Slot J.C."/>
            <person name="Ahrendt S."/>
            <person name="Moore L.P."/>
            <person name="Eastman K.E."/>
            <person name="Scott K."/>
            <person name="Konkel Z."/>
            <person name="Mondo S.J."/>
            <person name="Kuo A."/>
            <person name="Hayes R.D."/>
            <person name="Haridas S."/>
            <person name="Andreopoulos B."/>
            <person name="Riley R."/>
            <person name="LaButti K."/>
            <person name="Pangilinan J."/>
            <person name="Lipzen A."/>
            <person name="Amirebrahimi M."/>
            <person name="Yan J."/>
            <person name="Adam C."/>
            <person name="Keymanesh K."/>
            <person name="Ng V."/>
            <person name="Louie K."/>
            <person name="Northen T."/>
            <person name="Drula E."/>
            <person name="Henrissat B."/>
            <person name="Hsieh H.M."/>
            <person name="Youens-Clark K."/>
            <person name="Lutzoni F."/>
            <person name="Miadlikowska J."/>
            <person name="Eastwood D.C."/>
            <person name="Hamelin R.C."/>
            <person name="Grigoriev I.V."/>
            <person name="U'Ren J.M."/>
        </authorList>
    </citation>
    <scope>NUCLEOTIDE SEQUENCE [LARGE SCALE GENOMIC DNA]</scope>
    <source>
        <strain evidence="1 2">ER1909</strain>
    </source>
</reference>
<gene>
    <name evidence="1" type="ORF">F4821DRAFT_257791</name>
</gene>
<evidence type="ECO:0000313" key="1">
    <source>
        <dbReference type="EMBL" id="KAI6088612.1"/>
    </source>
</evidence>
<proteinExistence type="predicted"/>
<comment type="caution">
    <text evidence="1">The sequence shown here is derived from an EMBL/GenBank/DDBJ whole genome shotgun (WGS) entry which is preliminary data.</text>
</comment>
<protein>
    <submittedName>
        <fullName evidence="1">Uncharacterized protein</fullName>
    </submittedName>
</protein>
<keyword evidence="2" id="KW-1185">Reference proteome</keyword>
<name>A0ACC0D7D7_9PEZI</name>
<organism evidence="1 2">
    <name type="scientific">Hypoxylon rubiginosum</name>
    <dbReference type="NCBI Taxonomy" id="110542"/>
    <lineage>
        <taxon>Eukaryota</taxon>
        <taxon>Fungi</taxon>
        <taxon>Dikarya</taxon>
        <taxon>Ascomycota</taxon>
        <taxon>Pezizomycotina</taxon>
        <taxon>Sordariomycetes</taxon>
        <taxon>Xylariomycetidae</taxon>
        <taxon>Xylariales</taxon>
        <taxon>Hypoxylaceae</taxon>
        <taxon>Hypoxylon</taxon>
    </lineage>
</organism>
<sequence>MNSEAPWDQAVHRGKNREAFLALAGPEKPRETQKESHFLRYLRHLLLDTPPKPAPEYGHCKFETTWLSATRARLEPRDDSSTPFYGTIRVHDVEWAEFKEAYQIGRSEKTGTC</sequence>
<accession>A0ACC0D7D7</accession>
<evidence type="ECO:0000313" key="2">
    <source>
        <dbReference type="Proteomes" id="UP001497680"/>
    </source>
</evidence>
<dbReference type="Proteomes" id="UP001497680">
    <property type="component" value="Unassembled WGS sequence"/>
</dbReference>